<reference evidence="2" key="1">
    <citation type="submission" date="2020-06" db="EMBL/GenBank/DDBJ databases">
        <authorList>
            <consortium name="Plant Systems Biology data submission"/>
        </authorList>
    </citation>
    <scope>NUCLEOTIDE SEQUENCE</scope>
    <source>
        <strain evidence="2">D6</strain>
    </source>
</reference>
<dbReference type="EMBL" id="CAICTM010001128">
    <property type="protein sequence ID" value="CAB9520740.1"/>
    <property type="molecule type" value="Genomic_DNA"/>
</dbReference>
<feature type="signal peptide" evidence="1">
    <location>
        <begin position="1"/>
        <end position="26"/>
    </location>
</feature>
<sequence>MFLSQRKKKLSWFITCIVATLCPVSAVVPVVEFPARDPDVVVDKELDCGMRQLFWEKAQAAVPWRQDNQDIKDALQLCSSSSDNAISNSKQSKVSSAADTQQKRRLKKQDLYGVQIHVCPKHGRDGHQEGNQTHPFQTLHRAVEAIRTHRQTTKTTDDKTNHNQALIILRQGIHFLKKTLVLTQKDSNITIRGHPEGTWISGGTLIPSKLSGWHPQQDNSNDNTTIWVADSVPSSITAITGLFTVIPYATHIGPLSQCQCRSWNAPIDTND</sequence>
<comment type="caution">
    <text evidence="2">The sequence shown here is derived from an EMBL/GenBank/DDBJ whole genome shotgun (WGS) entry which is preliminary data.</text>
</comment>
<evidence type="ECO:0000256" key="1">
    <source>
        <dbReference type="SAM" id="SignalP"/>
    </source>
</evidence>
<evidence type="ECO:0000313" key="3">
    <source>
        <dbReference type="Proteomes" id="UP001153069"/>
    </source>
</evidence>
<gene>
    <name evidence="2" type="ORF">SEMRO_1130_G244500.1</name>
</gene>
<name>A0A9N8EHZ8_9STRA</name>
<dbReference type="InterPro" id="IPR011050">
    <property type="entry name" value="Pectin_lyase_fold/virulence"/>
</dbReference>
<dbReference type="Gene3D" id="3.30.1910.20">
    <property type="entry name" value="asparaginyl-tRNA synthetase, N-terminal domain"/>
    <property type="match status" value="1"/>
</dbReference>
<feature type="chain" id="PRO_5040233957" evidence="1">
    <location>
        <begin position="27"/>
        <end position="271"/>
    </location>
</feature>
<dbReference type="AlphaFoldDB" id="A0A9N8EHZ8"/>
<dbReference type="SUPFAM" id="SSF51126">
    <property type="entry name" value="Pectin lyase-like"/>
    <property type="match status" value="1"/>
</dbReference>
<dbReference type="Proteomes" id="UP001153069">
    <property type="component" value="Unassembled WGS sequence"/>
</dbReference>
<accession>A0A9N8EHZ8</accession>
<proteinExistence type="predicted"/>
<organism evidence="2 3">
    <name type="scientific">Seminavis robusta</name>
    <dbReference type="NCBI Taxonomy" id="568900"/>
    <lineage>
        <taxon>Eukaryota</taxon>
        <taxon>Sar</taxon>
        <taxon>Stramenopiles</taxon>
        <taxon>Ochrophyta</taxon>
        <taxon>Bacillariophyta</taxon>
        <taxon>Bacillariophyceae</taxon>
        <taxon>Bacillariophycidae</taxon>
        <taxon>Naviculales</taxon>
        <taxon>Naviculaceae</taxon>
        <taxon>Seminavis</taxon>
    </lineage>
</organism>
<keyword evidence="1" id="KW-0732">Signal</keyword>
<evidence type="ECO:0000313" key="2">
    <source>
        <dbReference type="EMBL" id="CAB9520740.1"/>
    </source>
</evidence>
<protein>
    <submittedName>
        <fullName evidence="2">Uncharacterized protein</fullName>
    </submittedName>
</protein>
<keyword evidence="3" id="KW-1185">Reference proteome</keyword>